<accession>A0ACA9RNX5</accession>
<proteinExistence type="predicted"/>
<sequence>LSEWYDFINQPNESDDESYELYESDEFDYNFDELNEFDKFNELNESDKFDELDESNEKLKIISEFMAADMRIQELSITLQQHPDVKHASRFINTHEIAQQYKKRSNQINITDEI</sequence>
<protein>
    <submittedName>
        <fullName evidence="1">34219_t:CDS:1</fullName>
    </submittedName>
</protein>
<gene>
    <name evidence="1" type="ORF">RPERSI_LOCUS21259</name>
</gene>
<reference evidence="1" key="1">
    <citation type="submission" date="2021-06" db="EMBL/GenBank/DDBJ databases">
        <authorList>
            <person name="Kallberg Y."/>
            <person name="Tangrot J."/>
            <person name="Rosling A."/>
        </authorList>
    </citation>
    <scope>NUCLEOTIDE SEQUENCE</scope>
    <source>
        <strain evidence="1">MA461A</strain>
    </source>
</reference>
<feature type="non-terminal residue" evidence="1">
    <location>
        <position position="114"/>
    </location>
</feature>
<dbReference type="Proteomes" id="UP000789920">
    <property type="component" value="Unassembled WGS sequence"/>
</dbReference>
<comment type="caution">
    <text evidence="1">The sequence shown here is derived from an EMBL/GenBank/DDBJ whole genome shotgun (WGS) entry which is preliminary data.</text>
</comment>
<feature type="non-terminal residue" evidence="1">
    <location>
        <position position="1"/>
    </location>
</feature>
<evidence type="ECO:0000313" key="1">
    <source>
        <dbReference type="EMBL" id="CAG8802171.1"/>
    </source>
</evidence>
<dbReference type="EMBL" id="CAJVQC010061853">
    <property type="protein sequence ID" value="CAG8802171.1"/>
    <property type="molecule type" value="Genomic_DNA"/>
</dbReference>
<keyword evidence="2" id="KW-1185">Reference proteome</keyword>
<evidence type="ECO:0000313" key="2">
    <source>
        <dbReference type="Proteomes" id="UP000789920"/>
    </source>
</evidence>
<organism evidence="1 2">
    <name type="scientific">Racocetra persica</name>
    <dbReference type="NCBI Taxonomy" id="160502"/>
    <lineage>
        <taxon>Eukaryota</taxon>
        <taxon>Fungi</taxon>
        <taxon>Fungi incertae sedis</taxon>
        <taxon>Mucoromycota</taxon>
        <taxon>Glomeromycotina</taxon>
        <taxon>Glomeromycetes</taxon>
        <taxon>Diversisporales</taxon>
        <taxon>Gigasporaceae</taxon>
        <taxon>Racocetra</taxon>
    </lineage>
</organism>
<name>A0ACA9RNX5_9GLOM</name>